<dbReference type="GO" id="GO:0032588">
    <property type="term" value="C:trans-Golgi network membrane"/>
    <property type="evidence" value="ECO:0007669"/>
    <property type="project" value="TreeGrafter"/>
</dbReference>
<comment type="caution">
    <text evidence="5">Lacks conserved residue(s) required for the propagation of feature annotation.</text>
</comment>
<feature type="transmembrane region" description="Helical" evidence="5">
    <location>
        <begin position="45"/>
        <end position="68"/>
    </location>
</feature>
<keyword evidence="2 5" id="KW-0812">Transmembrane</keyword>
<keyword evidence="4 5" id="KW-0472">Membrane</keyword>
<keyword evidence="7" id="KW-1185">Reference proteome</keyword>
<dbReference type="GO" id="GO:0015031">
    <property type="term" value="P:protein transport"/>
    <property type="evidence" value="ECO:0007669"/>
    <property type="project" value="InterPro"/>
</dbReference>
<evidence type="ECO:0000313" key="6">
    <source>
        <dbReference type="Ensembl" id="ENSMZEP00005022006.1"/>
    </source>
</evidence>
<reference evidence="6 7" key="1">
    <citation type="journal article" date="2014" name="Nature">
        <title>The genomic substrate for adaptive radiation in African cichlid fish.</title>
        <authorList>
            <person name="Brawand D."/>
            <person name="Wagner C.E."/>
            <person name="Li Y.I."/>
            <person name="Malinsky M."/>
            <person name="Keller I."/>
            <person name="Fan S."/>
            <person name="Simakov O."/>
            <person name="Ng A.Y."/>
            <person name="Lim Z.W."/>
            <person name="Bezault E."/>
            <person name="Turner-Maier J."/>
            <person name="Johnson J."/>
            <person name="Alcazar R."/>
            <person name="Noh H.J."/>
            <person name="Russell P."/>
            <person name="Aken B."/>
            <person name="Alfoldi J."/>
            <person name="Amemiya C."/>
            <person name="Azzouzi N."/>
            <person name="Baroiller J.F."/>
            <person name="Barloy-Hubler F."/>
            <person name="Berlin A."/>
            <person name="Bloomquist R."/>
            <person name="Carleton K.L."/>
            <person name="Conte M.A."/>
            <person name="D'Cotta H."/>
            <person name="Eshel O."/>
            <person name="Gaffney L."/>
            <person name="Galibert F."/>
            <person name="Gante H.F."/>
            <person name="Gnerre S."/>
            <person name="Greuter L."/>
            <person name="Guyon R."/>
            <person name="Haddad N.S."/>
            <person name="Haerty W."/>
            <person name="Harris R.M."/>
            <person name="Hofmann H.A."/>
            <person name="Hourlier T."/>
            <person name="Hulata G."/>
            <person name="Jaffe D.B."/>
            <person name="Lara M."/>
            <person name="Lee A.P."/>
            <person name="MacCallum I."/>
            <person name="Mwaiko S."/>
            <person name="Nikaido M."/>
            <person name="Nishihara H."/>
            <person name="Ozouf-Costaz C."/>
            <person name="Penman D.J."/>
            <person name="Przybylski D."/>
            <person name="Rakotomanga M."/>
            <person name="Renn S.C.P."/>
            <person name="Ribeiro F.J."/>
            <person name="Ron M."/>
            <person name="Salzburger W."/>
            <person name="Sanchez-Pulido L."/>
            <person name="Santos M.E."/>
            <person name="Searle S."/>
            <person name="Sharpe T."/>
            <person name="Swofford R."/>
            <person name="Tan F.J."/>
            <person name="Williams L."/>
            <person name="Young S."/>
            <person name="Yin S."/>
            <person name="Okada N."/>
            <person name="Kocher T.D."/>
            <person name="Miska E.A."/>
            <person name="Lander E.S."/>
            <person name="Venkatesh B."/>
            <person name="Fernald R.D."/>
            <person name="Meyer A."/>
            <person name="Ponting C.P."/>
            <person name="Streelman J.T."/>
            <person name="Lindblad-Toh K."/>
            <person name="Seehausen O."/>
            <person name="Di Palma F."/>
        </authorList>
    </citation>
    <scope>NUCLEOTIDE SEQUENCE</scope>
</reference>
<organism evidence="6 7">
    <name type="scientific">Maylandia zebra</name>
    <name type="common">zebra mbuna</name>
    <dbReference type="NCBI Taxonomy" id="106582"/>
    <lineage>
        <taxon>Eukaryota</taxon>
        <taxon>Metazoa</taxon>
        <taxon>Chordata</taxon>
        <taxon>Craniata</taxon>
        <taxon>Vertebrata</taxon>
        <taxon>Euteleostomi</taxon>
        <taxon>Actinopterygii</taxon>
        <taxon>Neopterygii</taxon>
        <taxon>Teleostei</taxon>
        <taxon>Neoteleostei</taxon>
        <taxon>Acanthomorphata</taxon>
        <taxon>Ovalentaria</taxon>
        <taxon>Cichlomorphae</taxon>
        <taxon>Cichliformes</taxon>
        <taxon>Cichlidae</taxon>
        <taxon>African cichlids</taxon>
        <taxon>Pseudocrenilabrinae</taxon>
        <taxon>Haplochromini</taxon>
        <taxon>Maylandia</taxon>
        <taxon>Maylandia zebra complex</taxon>
    </lineage>
</organism>
<keyword evidence="3 5" id="KW-1133">Transmembrane helix</keyword>
<feature type="transmembrane region" description="Helical" evidence="5">
    <location>
        <begin position="18"/>
        <end position="39"/>
    </location>
</feature>
<dbReference type="InterPro" id="IPR007273">
    <property type="entry name" value="SCAMP"/>
</dbReference>
<dbReference type="Ensembl" id="ENSMZET00005022734.1">
    <property type="protein sequence ID" value="ENSMZEP00005022006.1"/>
    <property type="gene ID" value="ENSMZEG00005016505.1"/>
</dbReference>
<dbReference type="GeneTree" id="ENSGT00940000179311"/>
<dbReference type="Proteomes" id="UP000265160">
    <property type="component" value="LG5"/>
</dbReference>
<reference evidence="6" key="2">
    <citation type="submission" date="2025-08" db="UniProtKB">
        <authorList>
            <consortium name="Ensembl"/>
        </authorList>
    </citation>
    <scope>IDENTIFICATION</scope>
</reference>
<dbReference type="PANTHER" id="PTHR10687">
    <property type="entry name" value="SECRETORY CARRIER-ASSOCIATED MEMBRANE PROTEIN SCAMP"/>
    <property type="match status" value="1"/>
</dbReference>
<dbReference type="PANTHER" id="PTHR10687:SF6">
    <property type="entry name" value="SECRETORY CARRIER-ASSOCIATED MEMBRANE PROTEIN 3"/>
    <property type="match status" value="1"/>
</dbReference>
<comment type="subcellular location">
    <subcellularLocation>
        <location evidence="1 5">Membrane</location>
        <topology evidence="1 5">Multi-pass membrane protein</topology>
    </subcellularLocation>
</comment>
<accession>A0A3P9CJK3</accession>
<evidence type="ECO:0000313" key="7">
    <source>
        <dbReference type="Proteomes" id="UP000265160"/>
    </source>
</evidence>
<evidence type="ECO:0000256" key="4">
    <source>
        <dbReference type="ARBA" id="ARBA00023136"/>
    </source>
</evidence>
<keyword evidence="5" id="KW-0813">Transport</keyword>
<dbReference type="AlphaFoldDB" id="A0A3P9CJK3"/>
<dbReference type="GO" id="GO:0055038">
    <property type="term" value="C:recycling endosome membrane"/>
    <property type="evidence" value="ECO:0007669"/>
    <property type="project" value="TreeGrafter"/>
</dbReference>
<evidence type="ECO:0000256" key="5">
    <source>
        <dbReference type="RuleBase" id="RU363122"/>
    </source>
</evidence>
<name>A0A3P9CJK3_9CICH</name>
<comment type="similarity">
    <text evidence="5">Belongs to the SCAMP family.</text>
</comment>
<reference evidence="6" key="3">
    <citation type="submission" date="2025-09" db="UniProtKB">
        <authorList>
            <consortium name="Ensembl"/>
        </authorList>
    </citation>
    <scope>IDENTIFICATION</scope>
</reference>
<dbReference type="Pfam" id="PF04144">
    <property type="entry name" value="SCAMP"/>
    <property type="match status" value="1"/>
</dbReference>
<evidence type="ECO:0000256" key="3">
    <source>
        <dbReference type="ARBA" id="ARBA00022989"/>
    </source>
</evidence>
<protein>
    <recommendedName>
        <fullName evidence="5">Secretory carrier-associated membrane protein</fullName>
        <shortName evidence="5">Secretory carrier membrane protein</shortName>
    </recommendedName>
</protein>
<sequence length="123" mass="13826">PANLICFIKAPKEHLRQLIVAEVPSLFFNLTSSLALFCITSSSDARSGLCLAALWVVLFTPCSFICWYRPVYKAFRCLFSFLVFAQYTHKKLSELLMSPIHDGMDDTGSLIKCSFETDCISKS</sequence>
<evidence type="ECO:0000256" key="1">
    <source>
        <dbReference type="ARBA" id="ARBA00004141"/>
    </source>
</evidence>
<evidence type="ECO:0000256" key="2">
    <source>
        <dbReference type="ARBA" id="ARBA00022692"/>
    </source>
</evidence>
<proteinExistence type="inferred from homology"/>